<evidence type="ECO:0000313" key="1">
    <source>
        <dbReference type="EMBL" id="CEK55638.1"/>
    </source>
</evidence>
<sequence length="74" mass="8502">KHTATIKPDGTIRPIELTSFLAFFVDKICLLLTVSAMYPDSGFVISRTRKGREDRKPFCVKSNLRIDLRYLGRQ</sequence>
<dbReference type="EMBL" id="HACG01008773">
    <property type="protein sequence ID" value="CEK55638.1"/>
    <property type="molecule type" value="Transcribed_RNA"/>
</dbReference>
<feature type="non-terminal residue" evidence="1">
    <location>
        <position position="1"/>
    </location>
</feature>
<reference evidence="1" key="1">
    <citation type="submission" date="2014-12" db="EMBL/GenBank/DDBJ databases">
        <title>Insight into the proteome of Arion vulgaris.</title>
        <authorList>
            <person name="Aradska J."/>
            <person name="Bulat T."/>
            <person name="Smidak R."/>
            <person name="Sarate P."/>
            <person name="Gangsoo J."/>
            <person name="Sialana F."/>
            <person name="Bilban M."/>
            <person name="Lubec G."/>
        </authorList>
    </citation>
    <scope>NUCLEOTIDE SEQUENCE</scope>
    <source>
        <tissue evidence="1">Skin</tissue>
    </source>
</reference>
<accession>A0A0B6YHD0</accession>
<proteinExistence type="predicted"/>
<name>A0A0B6YHD0_9EUPU</name>
<dbReference type="AlphaFoldDB" id="A0A0B6YHD0"/>
<feature type="non-terminal residue" evidence="1">
    <location>
        <position position="74"/>
    </location>
</feature>
<protein>
    <submittedName>
        <fullName evidence="1">Uncharacterized protein</fullName>
    </submittedName>
</protein>
<organism evidence="1">
    <name type="scientific">Arion vulgaris</name>
    <dbReference type="NCBI Taxonomy" id="1028688"/>
    <lineage>
        <taxon>Eukaryota</taxon>
        <taxon>Metazoa</taxon>
        <taxon>Spiralia</taxon>
        <taxon>Lophotrochozoa</taxon>
        <taxon>Mollusca</taxon>
        <taxon>Gastropoda</taxon>
        <taxon>Heterobranchia</taxon>
        <taxon>Euthyneura</taxon>
        <taxon>Panpulmonata</taxon>
        <taxon>Eupulmonata</taxon>
        <taxon>Stylommatophora</taxon>
        <taxon>Helicina</taxon>
        <taxon>Arionoidea</taxon>
        <taxon>Arionidae</taxon>
        <taxon>Arion</taxon>
    </lineage>
</organism>
<gene>
    <name evidence="1" type="primary">ORF25685</name>
</gene>